<evidence type="ECO:0000256" key="14">
    <source>
        <dbReference type="ARBA" id="ARBA00032370"/>
    </source>
</evidence>
<comment type="caution">
    <text evidence="22">The sequence shown here is derived from an EMBL/GenBank/DDBJ whole genome shotgun (WGS) entry which is preliminary data.</text>
</comment>
<dbReference type="GO" id="GO:0009252">
    <property type="term" value="P:peptidoglycan biosynthetic process"/>
    <property type="evidence" value="ECO:0007669"/>
    <property type="project" value="UniProtKB-KW"/>
</dbReference>
<sequence length="364" mass="40441">MQKYKAQKDKVTFDKKFLVLTLLLTLVGLIALTDASAPLAQRSFSDKFFFIKQQLVWAFFGVVSLFVISKVNYKFWEKIASLLFFASLFGLLLVFVPNIGAKFLGARRWVILGPLTFQPSEFIKLTLAVYIAKLATRDKKLFAYLLPIILSSFLIMLQPDLGTTIVVVGMAMVQIFVSGIPLAFFALTLAGGLILGIVLIIFSDYRRERLLTFFYETRDPLDKSYHIRQILLALGSGGLFGVGLGHSRQKYLFLPETATDSIFAVISEEVGFLGAALLILVFIYFIIRGLKIARRAPDRFSQILAIGIVSWIGGQTFLNISSMLALVPLTGIPLPFFSYGGSSLVTILIACGILLNISRYGKEK</sequence>
<protein>
    <recommendedName>
        <fullName evidence="17">Probable peptidoglycan glycosyltransferase FtsW</fullName>
        <ecNumber evidence="19">2.4.99.28</ecNumber>
    </recommendedName>
    <alternativeName>
        <fullName evidence="18">Cell division protein FtsW</fullName>
    </alternativeName>
    <alternativeName>
        <fullName evidence="15">Cell wall polymerase</fullName>
    </alternativeName>
    <alternativeName>
        <fullName evidence="14">Peptidoglycan polymerase</fullName>
    </alternativeName>
</protein>
<evidence type="ECO:0000313" key="22">
    <source>
        <dbReference type="EMBL" id="KKQ97327.1"/>
    </source>
</evidence>
<evidence type="ECO:0000256" key="17">
    <source>
        <dbReference type="ARBA" id="ARBA00041185"/>
    </source>
</evidence>
<name>A0A0G0M205_9BACT</name>
<evidence type="ECO:0000256" key="9">
    <source>
        <dbReference type="ARBA" id="ARBA00022984"/>
    </source>
</evidence>
<dbReference type="InterPro" id="IPR001182">
    <property type="entry name" value="FtsW/RodA"/>
</dbReference>
<keyword evidence="9" id="KW-0573">Peptidoglycan synthesis</keyword>
<gene>
    <name evidence="22" type="ORF">UT23_C0013G0002</name>
</gene>
<evidence type="ECO:0000256" key="21">
    <source>
        <dbReference type="SAM" id="Phobius"/>
    </source>
</evidence>
<evidence type="ECO:0000256" key="20">
    <source>
        <dbReference type="ARBA" id="ARBA00049902"/>
    </source>
</evidence>
<evidence type="ECO:0000256" key="3">
    <source>
        <dbReference type="ARBA" id="ARBA00022475"/>
    </source>
</evidence>
<evidence type="ECO:0000256" key="1">
    <source>
        <dbReference type="ARBA" id="ARBA00004651"/>
    </source>
</evidence>
<feature type="transmembrane region" description="Helical" evidence="21">
    <location>
        <begin position="262"/>
        <end position="287"/>
    </location>
</feature>
<dbReference type="GO" id="GO:0005886">
    <property type="term" value="C:plasma membrane"/>
    <property type="evidence" value="ECO:0007669"/>
    <property type="project" value="UniProtKB-SubCell"/>
</dbReference>
<evidence type="ECO:0000256" key="7">
    <source>
        <dbReference type="ARBA" id="ARBA00022692"/>
    </source>
</evidence>
<keyword evidence="3" id="KW-1003">Cell membrane</keyword>
<feature type="transmembrane region" description="Helical" evidence="21">
    <location>
        <begin position="80"/>
        <end position="99"/>
    </location>
</feature>
<feature type="transmembrane region" description="Helical" evidence="21">
    <location>
        <begin position="336"/>
        <end position="357"/>
    </location>
</feature>
<evidence type="ECO:0000313" key="23">
    <source>
        <dbReference type="Proteomes" id="UP000034325"/>
    </source>
</evidence>
<dbReference type="GO" id="GO:0015648">
    <property type="term" value="F:lipid-linked peptidoglycan transporter activity"/>
    <property type="evidence" value="ECO:0007669"/>
    <property type="project" value="TreeGrafter"/>
</dbReference>
<evidence type="ECO:0000256" key="5">
    <source>
        <dbReference type="ARBA" id="ARBA00022676"/>
    </source>
</evidence>
<proteinExistence type="inferred from homology"/>
<feature type="transmembrane region" description="Helical" evidence="21">
    <location>
        <begin position="144"/>
        <end position="177"/>
    </location>
</feature>
<keyword evidence="8" id="KW-0133">Cell shape</keyword>
<keyword evidence="7 21" id="KW-0812">Transmembrane</keyword>
<feature type="transmembrane region" description="Helical" evidence="21">
    <location>
        <begin position="50"/>
        <end position="68"/>
    </location>
</feature>
<dbReference type="EMBL" id="LBWA01000013">
    <property type="protein sequence ID" value="KKQ97327.1"/>
    <property type="molecule type" value="Genomic_DNA"/>
</dbReference>
<feature type="transmembrane region" description="Helical" evidence="21">
    <location>
        <begin position="111"/>
        <end position="132"/>
    </location>
</feature>
<keyword evidence="13" id="KW-0961">Cell wall biogenesis/degradation</keyword>
<dbReference type="GO" id="GO:0051301">
    <property type="term" value="P:cell division"/>
    <property type="evidence" value="ECO:0007669"/>
    <property type="project" value="UniProtKB-KW"/>
</dbReference>
<feature type="transmembrane region" description="Helical" evidence="21">
    <location>
        <begin position="183"/>
        <end position="205"/>
    </location>
</feature>
<dbReference type="AlphaFoldDB" id="A0A0G0M205"/>
<evidence type="ECO:0000256" key="6">
    <source>
        <dbReference type="ARBA" id="ARBA00022679"/>
    </source>
</evidence>
<keyword evidence="5" id="KW-0328">Glycosyltransferase</keyword>
<evidence type="ECO:0000256" key="11">
    <source>
        <dbReference type="ARBA" id="ARBA00023136"/>
    </source>
</evidence>
<evidence type="ECO:0000256" key="10">
    <source>
        <dbReference type="ARBA" id="ARBA00022989"/>
    </source>
</evidence>
<dbReference type="PANTHER" id="PTHR30474">
    <property type="entry name" value="CELL CYCLE PROTEIN"/>
    <property type="match status" value="1"/>
</dbReference>
<evidence type="ECO:0000256" key="15">
    <source>
        <dbReference type="ARBA" id="ARBA00033270"/>
    </source>
</evidence>
<keyword evidence="11 21" id="KW-0472">Membrane</keyword>
<dbReference type="GO" id="GO:0071555">
    <property type="term" value="P:cell wall organization"/>
    <property type="evidence" value="ECO:0007669"/>
    <property type="project" value="UniProtKB-KW"/>
</dbReference>
<evidence type="ECO:0000256" key="4">
    <source>
        <dbReference type="ARBA" id="ARBA00022618"/>
    </source>
</evidence>
<organism evidence="22 23">
    <name type="scientific">Candidatus Woesebacteria bacterium GW2011_GWA1_39_12</name>
    <dbReference type="NCBI Taxonomy" id="1618549"/>
    <lineage>
        <taxon>Bacteria</taxon>
        <taxon>Candidatus Woeseibacteriota</taxon>
    </lineage>
</organism>
<dbReference type="GO" id="GO:0008360">
    <property type="term" value="P:regulation of cell shape"/>
    <property type="evidence" value="ECO:0007669"/>
    <property type="project" value="UniProtKB-KW"/>
</dbReference>
<feature type="transmembrane region" description="Helical" evidence="21">
    <location>
        <begin position="308"/>
        <end position="330"/>
    </location>
</feature>
<comment type="subcellular location">
    <subcellularLocation>
        <location evidence="1">Cell membrane</location>
        <topology evidence="1">Multi-pass membrane protein</topology>
    </subcellularLocation>
</comment>
<evidence type="ECO:0000256" key="12">
    <source>
        <dbReference type="ARBA" id="ARBA00023306"/>
    </source>
</evidence>
<dbReference type="Pfam" id="PF01098">
    <property type="entry name" value="FTSW_RODA_SPOVE"/>
    <property type="match status" value="1"/>
</dbReference>
<dbReference type="NCBIfam" id="TIGR02614">
    <property type="entry name" value="ftsW"/>
    <property type="match status" value="1"/>
</dbReference>
<comment type="catalytic activity">
    <reaction evidence="20">
        <text>[GlcNAc-(1-&gt;4)-Mur2Ac(oyl-L-Ala-gamma-D-Glu-L-Lys-D-Ala-D-Ala)](n)-di-trans,octa-cis-undecaprenyl diphosphate + beta-D-GlcNAc-(1-&gt;4)-Mur2Ac(oyl-L-Ala-gamma-D-Glu-L-Lys-D-Ala-D-Ala)-di-trans,octa-cis-undecaprenyl diphosphate = [GlcNAc-(1-&gt;4)-Mur2Ac(oyl-L-Ala-gamma-D-Glu-L-Lys-D-Ala-D-Ala)](n+1)-di-trans,octa-cis-undecaprenyl diphosphate + di-trans,octa-cis-undecaprenyl diphosphate + H(+)</text>
        <dbReference type="Rhea" id="RHEA:23708"/>
        <dbReference type="Rhea" id="RHEA-COMP:9602"/>
        <dbReference type="Rhea" id="RHEA-COMP:9603"/>
        <dbReference type="ChEBI" id="CHEBI:15378"/>
        <dbReference type="ChEBI" id="CHEBI:58405"/>
        <dbReference type="ChEBI" id="CHEBI:60033"/>
        <dbReference type="ChEBI" id="CHEBI:78435"/>
        <dbReference type="EC" id="2.4.99.28"/>
    </reaction>
</comment>
<dbReference type="Proteomes" id="UP000034325">
    <property type="component" value="Unassembled WGS sequence"/>
</dbReference>
<keyword evidence="6" id="KW-0808">Transferase</keyword>
<accession>A0A0G0M205</accession>
<dbReference type="PATRIC" id="fig|1618549.4.peg.1086"/>
<dbReference type="PANTHER" id="PTHR30474:SF2">
    <property type="entry name" value="PEPTIDOGLYCAN GLYCOSYLTRANSFERASE FTSW-RELATED"/>
    <property type="match status" value="1"/>
</dbReference>
<evidence type="ECO:0000256" key="8">
    <source>
        <dbReference type="ARBA" id="ARBA00022960"/>
    </source>
</evidence>
<comment type="pathway">
    <text evidence="2">Cell wall biogenesis; peptidoglycan biosynthesis.</text>
</comment>
<dbReference type="GO" id="GO:0008955">
    <property type="term" value="F:peptidoglycan glycosyltransferase activity"/>
    <property type="evidence" value="ECO:0007669"/>
    <property type="project" value="UniProtKB-EC"/>
</dbReference>
<keyword evidence="12" id="KW-0131">Cell cycle</keyword>
<keyword evidence="10 21" id="KW-1133">Transmembrane helix</keyword>
<reference evidence="22 23" key="1">
    <citation type="journal article" date="2015" name="Nature">
        <title>rRNA introns, odd ribosomes, and small enigmatic genomes across a large radiation of phyla.</title>
        <authorList>
            <person name="Brown C.T."/>
            <person name="Hug L.A."/>
            <person name="Thomas B.C."/>
            <person name="Sharon I."/>
            <person name="Castelle C.J."/>
            <person name="Singh A."/>
            <person name="Wilkins M.J."/>
            <person name="Williams K.H."/>
            <person name="Banfield J.F."/>
        </authorList>
    </citation>
    <scope>NUCLEOTIDE SEQUENCE [LARGE SCALE GENOMIC DNA]</scope>
</reference>
<evidence type="ECO:0000256" key="2">
    <source>
        <dbReference type="ARBA" id="ARBA00004752"/>
    </source>
</evidence>
<keyword evidence="4 22" id="KW-0132">Cell division</keyword>
<dbReference type="EC" id="2.4.99.28" evidence="19"/>
<comment type="similarity">
    <text evidence="16">Belongs to the SEDS family. FtsW subfamily.</text>
</comment>
<evidence type="ECO:0000256" key="19">
    <source>
        <dbReference type="ARBA" id="ARBA00044770"/>
    </source>
</evidence>
<feature type="transmembrane region" description="Helical" evidence="21">
    <location>
        <begin position="225"/>
        <end position="242"/>
    </location>
</feature>
<evidence type="ECO:0000256" key="18">
    <source>
        <dbReference type="ARBA" id="ARBA00041418"/>
    </source>
</evidence>
<evidence type="ECO:0000256" key="13">
    <source>
        <dbReference type="ARBA" id="ARBA00023316"/>
    </source>
</evidence>
<evidence type="ECO:0000256" key="16">
    <source>
        <dbReference type="ARBA" id="ARBA00038053"/>
    </source>
</evidence>
<dbReference type="GO" id="GO:0032153">
    <property type="term" value="C:cell division site"/>
    <property type="evidence" value="ECO:0007669"/>
    <property type="project" value="TreeGrafter"/>
</dbReference>
<dbReference type="InterPro" id="IPR013437">
    <property type="entry name" value="FtsW"/>
</dbReference>